<comment type="subcellular location">
    <subcellularLocation>
        <location evidence="1">Cell membrane</location>
        <topology evidence="1">Multi-pass membrane protein</topology>
    </subcellularLocation>
</comment>
<protein>
    <submittedName>
        <fullName evidence="10">Glycosyltransferase family 39 protein</fullName>
    </submittedName>
</protein>
<gene>
    <name evidence="10" type="ORF">PQ465_16225</name>
</gene>
<proteinExistence type="predicted"/>
<evidence type="ECO:0000256" key="2">
    <source>
        <dbReference type="ARBA" id="ARBA00022475"/>
    </source>
</evidence>
<evidence type="ECO:0000256" key="7">
    <source>
        <dbReference type="ARBA" id="ARBA00023136"/>
    </source>
</evidence>
<feature type="transmembrane region" description="Helical" evidence="8">
    <location>
        <begin position="72"/>
        <end position="91"/>
    </location>
</feature>
<evidence type="ECO:0000256" key="8">
    <source>
        <dbReference type="SAM" id="Phobius"/>
    </source>
</evidence>
<feature type="transmembrane region" description="Helical" evidence="8">
    <location>
        <begin position="240"/>
        <end position="261"/>
    </location>
</feature>
<dbReference type="PANTHER" id="PTHR33908:SF11">
    <property type="entry name" value="MEMBRANE PROTEIN"/>
    <property type="match status" value="1"/>
</dbReference>
<keyword evidence="11" id="KW-1185">Reference proteome</keyword>
<evidence type="ECO:0000259" key="9">
    <source>
        <dbReference type="Pfam" id="PF13231"/>
    </source>
</evidence>
<evidence type="ECO:0000256" key="6">
    <source>
        <dbReference type="ARBA" id="ARBA00022989"/>
    </source>
</evidence>
<keyword evidence="5 8" id="KW-0812">Transmembrane</keyword>
<dbReference type="EMBL" id="CP117880">
    <property type="protein sequence ID" value="WDF67835.1"/>
    <property type="molecule type" value="Genomic_DNA"/>
</dbReference>
<keyword evidence="6 8" id="KW-1133">Transmembrane helix</keyword>
<keyword evidence="4" id="KW-0808">Transferase</keyword>
<evidence type="ECO:0000256" key="5">
    <source>
        <dbReference type="ARBA" id="ARBA00022692"/>
    </source>
</evidence>
<dbReference type="Pfam" id="PF13231">
    <property type="entry name" value="PMT_2"/>
    <property type="match status" value="1"/>
</dbReference>
<dbReference type="Proteomes" id="UP001221558">
    <property type="component" value="Chromosome"/>
</dbReference>
<feature type="transmembrane region" description="Helical" evidence="8">
    <location>
        <begin position="7"/>
        <end position="27"/>
    </location>
</feature>
<dbReference type="InterPro" id="IPR038731">
    <property type="entry name" value="RgtA/B/C-like"/>
</dbReference>
<keyword evidence="3" id="KW-0328">Glycosyltransferase</keyword>
<evidence type="ECO:0000256" key="1">
    <source>
        <dbReference type="ARBA" id="ARBA00004651"/>
    </source>
</evidence>
<feature type="transmembrane region" description="Helical" evidence="8">
    <location>
        <begin position="268"/>
        <end position="287"/>
    </location>
</feature>
<keyword evidence="7 8" id="KW-0472">Membrane</keyword>
<feature type="domain" description="Glycosyltransferase RgtA/B/C/D-like" evidence="9">
    <location>
        <begin position="54"/>
        <end position="211"/>
    </location>
</feature>
<evidence type="ECO:0000313" key="10">
    <source>
        <dbReference type="EMBL" id="WDF67835.1"/>
    </source>
</evidence>
<feature type="transmembrane region" description="Helical" evidence="8">
    <location>
        <begin position="194"/>
        <end position="211"/>
    </location>
</feature>
<evidence type="ECO:0000256" key="4">
    <source>
        <dbReference type="ARBA" id="ARBA00022679"/>
    </source>
</evidence>
<name>A0ABY7WEB5_9SPHI</name>
<evidence type="ECO:0000313" key="11">
    <source>
        <dbReference type="Proteomes" id="UP001221558"/>
    </source>
</evidence>
<keyword evidence="2" id="KW-1003">Cell membrane</keyword>
<reference evidence="10 11" key="1">
    <citation type="submission" date="2023-02" db="EMBL/GenBank/DDBJ databases">
        <title>Genome sequence of Sphingobacterium sp. KACC 22765.</title>
        <authorList>
            <person name="Kim S."/>
            <person name="Heo J."/>
            <person name="Kwon S.-W."/>
        </authorList>
    </citation>
    <scope>NUCLEOTIDE SEQUENCE [LARGE SCALE GENOMIC DNA]</scope>
    <source>
        <strain evidence="10 11">KACC 22765</strain>
    </source>
</reference>
<sequence>MQHNRNVRNGLLIGFILVKFFIQYQLFSGAYELHRDEFLHLDQANHLAWGYLSVPPVTSWLSYIIQLLGNGFFWIKFFPTLFGALTMVVVWKTVEQLNGGLFALVLSAVCVTFSVLFRLNALYQPNSLDVLCWTASYYFLLKYLASERPKWLYFFALTFAFGFLNKYNIIFMLAGVFLSLLLTKDRKIFLNGHLYAAALLGLLIISPNLYWQHTHGYPVFIHLRELADTQLVNVRISDFIGAQLLFFPGSILLVFLGLYALATDKKYLPYRSLCWSFLITIGIFLLLKAKDYYAIGIYPIYFAFGAVAISHLVAAPSKRMIKAGVLLLPLLLFLPMYLYAFPNKSPQYVVKKHHIYHMLGLLRWEDGEEHPIPQDFADMLGWRELARKVDSVYDEFPDKKHTLVLCDNYGQAGAINYYSQHGIQAVSFNADYVNWFDLAPAYHHLIRVKNNADQGKEYALTSAFFKESTKADSIGNRYAREYGTTIYSFRDATIDINARLLSELLATPGYLKKQR</sequence>
<accession>A0ABY7WEB5</accession>
<feature type="transmembrane region" description="Helical" evidence="8">
    <location>
        <begin position="151"/>
        <end position="182"/>
    </location>
</feature>
<evidence type="ECO:0000256" key="3">
    <source>
        <dbReference type="ARBA" id="ARBA00022676"/>
    </source>
</evidence>
<organism evidence="10 11">
    <name type="scientific">Sphingobacterium oryzagri</name>
    <dbReference type="NCBI Taxonomy" id="3025669"/>
    <lineage>
        <taxon>Bacteria</taxon>
        <taxon>Pseudomonadati</taxon>
        <taxon>Bacteroidota</taxon>
        <taxon>Sphingobacteriia</taxon>
        <taxon>Sphingobacteriales</taxon>
        <taxon>Sphingobacteriaceae</taxon>
        <taxon>Sphingobacterium</taxon>
    </lineage>
</organism>
<feature type="transmembrane region" description="Helical" evidence="8">
    <location>
        <begin position="97"/>
        <end position="116"/>
    </location>
</feature>
<dbReference type="RefSeq" id="WP_274266565.1">
    <property type="nucleotide sequence ID" value="NZ_CP117880.1"/>
</dbReference>
<feature type="transmembrane region" description="Helical" evidence="8">
    <location>
        <begin position="293"/>
        <end position="314"/>
    </location>
</feature>
<feature type="transmembrane region" description="Helical" evidence="8">
    <location>
        <begin position="321"/>
        <end position="341"/>
    </location>
</feature>
<dbReference type="PANTHER" id="PTHR33908">
    <property type="entry name" value="MANNOSYLTRANSFERASE YKCB-RELATED"/>
    <property type="match status" value="1"/>
</dbReference>
<dbReference type="InterPro" id="IPR050297">
    <property type="entry name" value="LipidA_mod_glycosyltrf_83"/>
</dbReference>